<keyword evidence="6 7" id="KW-0472">Membrane</keyword>
<dbReference type="InterPro" id="IPR029044">
    <property type="entry name" value="Nucleotide-diphossugar_trans"/>
</dbReference>
<dbReference type="RefSeq" id="WP_154458393.1">
    <property type="nucleotide sequence ID" value="NZ_VUMV01000006.1"/>
</dbReference>
<dbReference type="Proteomes" id="UP000466864">
    <property type="component" value="Unassembled WGS sequence"/>
</dbReference>
<proteinExistence type="predicted"/>
<dbReference type="EMBL" id="VUMV01000006">
    <property type="protein sequence ID" value="MST82483.1"/>
    <property type="molecule type" value="Genomic_DNA"/>
</dbReference>
<feature type="domain" description="Glycosyltransferase 2-like" evidence="8">
    <location>
        <begin position="5"/>
        <end position="171"/>
    </location>
</feature>
<gene>
    <name evidence="9" type="ORF">FYJ60_09160</name>
</gene>
<evidence type="ECO:0000256" key="2">
    <source>
        <dbReference type="ARBA" id="ARBA00022676"/>
    </source>
</evidence>
<evidence type="ECO:0000256" key="5">
    <source>
        <dbReference type="ARBA" id="ARBA00022989"/>
    </source>
</evidence>
<accession>A0A7X2PA14</accession>
<protein>
    <submittedName>
        <fullName evidence="9">Glycosyltransferase family 2 protein</fullName>
    </submittedName>
</protein>
<organism evidence="9 10">
    <name type="scientific">Bilifractor porci</name>
    <dbReference type="NCBI Taxonomy" id="2606636"/>
    <lineage>
        <taxon>Bacteria</taxon>
        <taxon>Bacillati</taxon>
        <taxon>Bacillota</taxon>
        <taxon>Clostridia</taxon>
        <taxon>Lachnospirales</taxon>
        <taxon>Lachnospiraceae</taxon>
        <taxon>Bilifractor</taxon>
    </lineage>
</organism>
<evidence type="ECO:0000313" key="10">
    <source>
        <dbReference type="Proteomes" id="UP000466864"/>
    </source>
</evidence>
<dbReference type="AlphaFoldDB" id="A0A7X2PA14"/>
<feature type="transmembrane region" description="Helical" evidence="7">
    <location>
        <begin position="230"/>
        <end position="256"/>
    </location>
</feature>
<dbReference type="InterPro" id="IPR050256">
    <property type="entry name" value="Glycosyltransferase_2"/>
</dbReference>
<keyword evidence="3 9" id="KW-0808">Transferase</keyword>
<comment type="subcellular location">
    <subcellularLocation>
        <location evidence="1">Membrane</location>
        <topology evidence="1">Multi-pass membrane protein</topology>
    </subcellularLocation>
</comment>
<evidence type="ECO:0000313" key="9">
    <source>
        <dbReference type="EMBL" id="MST82483.1"/>
    </source>
</evidence>
<sequence length="345" mass="39608">MKTVSILIPTYNEKDNIAAMVEACRSQIKDHLPGYGYEIVMIDNASTDGTREIEEKLCREDPCVKAIFNAKNFGPFNSPYYGLLQTTGDCTVKIAADFQEPPELIPEMVHYWEQGYKLVVTQKTTSEESRLMYSVRSFYYKLLRKMSDVEMINQYTGFGLYDQSFIAFMRSLNDPTPFLRGIVAEYGYKMKTIQYSQKKRRTGKSHHNFMSLYDGAMLSMTSYTKIGLRIATFLGFIVAFASVVIGIIYLVLKLIYWDRFLAGQAPTMIGMFFLGAVILIFLGLMGEYVISINKRLMNRPLVLEEERLNFSEEDYRKGQVGVPKTVERIEPEMIQAAEEQGDRKE</sequence>
<dbReference type="Pfam" id="PF00535">
    <property type="entry name" value="Glycos_transf_2"/>
    <property type="match status" value="1"/>
</dbReference>
<dbReference type="SUPFAM" id="SSF53448">
    <property type="entry name" value="Nucleotide-diphospho-sugar transferases"/>
    <property type="match status" value="1"/>
</dbReference>
<evidence type="ECO:0000256" key="6">
    <source>
        <dbReference type="ARBA" id="ARBA00023136"/>
    </source>
</evidence>
<dbReference type="CDD" id="cd04187">
    <property type="entry name" value="DPM1_like_bac"/>
    <property type="match status" value="1"/>
</dbReference>
<dbReference type="Gene3D" id="3.90.550.10">
    <property type="entry name" value="Spore Coat Polysaccharide Biosynthesis Protein SpsA, Chain A"/>
    <property type="match status" value="1"/>
</dbReference>
<evidence type="ECO:0000256" key="7">
    <source>
        <dbReference type="SAM" id="Phobius"/>
    </source>
</evidence>
<dbReference type="PANTHER" id="PTHR48090:SF1">
    <property type="entry name" value="PROPHAGE BACTOPRENOL GLUCOSYL TRANSFERASE HOMOLOG"/>
    <property type="match status" value="1"/>
</dbReference>
<evidence type="ECO:0000259" key="8">
    <source>
        <dbReference type="Pfam" id="PF00535"/>
    </source>
</evidence>
<name>A0A7X2PA14_9FIRM</name>
<keyword evidence="5 7" id="KW-1133">Transmembrane helix</keyword>
<feature type="transmembrane region" description="Helical" evidence="7">
    <location>
        <begin position="268"/>
        <end position="290"/>
    </location>
</feature>
<evidence type="ECO:0000256" key="1">
    <source>
        <dbReference type="ARBA" id="ARBA00004141"/>
    </source>
</evidence>
<keyword evidence="2" id="KW-0328">Glycosyltransferase</keyword>
<evidence type="ECO:0000256" key="3">
    <source>
        <dbReference type="ARBA" id="ARBA00022679"/>
    </source>
</evidence>
<keyword evidence="10" id="KW-1185">Reference proteome</keyword>
<dbReference type="InterPro" id="IPR001173">
    <property type="entry name" value="Glyco_trans_2-like"/>
</dbReference>
<keyword evidence="4 7" id="KW-0812">Transmembrane</keyword>
<dbReference type="PANTHER" id="PTHR48090">
    <property type="entry name" value="UNDECAPRENYL-PHOSPHATE 4-DEOXY-4-FORMAMIDO-L-ARABINOSE TRANSFERASE-RELATED"/>
    <property type="match status" value="1"/>
</dbReference>
<dbReference type="GO" id="GO:0005886">
    <property type="term" value="C:plasma membrane"/>
    <property type="evidence" value="ECO:0007669"/>
    <property type="project" value="TreeGrafter"/>
</dbReference>
<dbReference type="GO" id="GO:0016757">
    <property type="term" value="F:glycosyltransferase activity"/>
    <property type="evidence" value="ECO:0007669"/>
    <property type="project" value="UniProtKB-KW"/>
</dbReference>
<comment type="caution">
    <text evidence="9">The sequence shown here is derived from an EMBL/GenBank/DDBJ whole genome shotgun (WGS) entry which is preliminary data.</text>
</comment>
<reference evidence="9 10" key="1">
    <citation type="submission" date="2019-08" db="EMBL/GenBank/DDBJ databases">
        <title>In-depth cultivation of the pig gut microbiome towards novel bacterial diversity and tailored functional studies.</title>
        <authorList>
            <person name="Wylensek D."/>
            <person name="Hitch T.C.A."/>
            <person name="Clavel T."/>
        </authorList>
    </citation>
    <scope>NUCLEOTIDE SEQUENCE [LARGE SCALE GENOMIC DNA]</scope>
    <source>
        <strain evidence="9 10">Oil+RF-744-WCA-WT-13</strain>
    </source>
</reference>
<evidence type="ECO:0000256" key="4">
    <source>
        <dbReference type="ARBA" id="ARBA00022692"/>
    </source>
</evidence>